<sequence>MKSVDRILTIWEERSVYTEQLIAELRSSLVKEESPAAVETPKAPVNPKAALQSKIVAEFVPQAFIDHLSKYHSSVEEVSLKEKQLAAMRVDVCSTEALKRLKDKAGGKRHSKDFEDGSAKLKEFVAFLDRQIKGGPPLLDALGNADIFYEMQYKEVKIVANVSS</sequence>
<dbReference type="PANTHER" id="PTHR12460">
    <property type="entry name" value="CYCLIN-DEPENDENT KINASE INHIBITOR-RELATED PROTEIN"/>
    <property type="match status" value="1"/>
</dbReference>
<dbReference type="EMBL" id="FR966126">
    <property type="protein sequence ID" value="CDR01579.1"/>
    <property type="molecule type" value="Genomic_DNA"/>
</dbReference>
<gene>
    <name evidence="2" type="ORF">GSONMT00018498001</name>
</gene>
<accession>A0A060ZIU2</accession>
<dbReference type="Proteomes" id="UP000193380">
    <property type="component" value="Unassembled WGS sequence"/>
</dbReference>
<reference evidence="2" key="1">
    <citation type="journal article" date="2014" name="Nat. Commun.">
        <title>The rainbow trout genome provides novel insights into evolution after whole-genome duplication in vertebrates.</title>
        <authorList>
            <person name="Berthelot C."/>
            <person name="Brunet F."/>
            <person name="Chalopin D."/>
            <person name="Juanchich A."/>
            <person name="Bernard M."/>
            <person name="Noel B."/>
            <person name="Bento P."/>
            <person name="Da Silva C."/>
            <person name="Labadie K."/>
            <person name="Alberti A."/>
            <person name="Aury J.M."/>
            <person name="Louis A."/>
            <person name="Dehais P."/>
            <person name="Bardou P."/>
            <person name="Montfort J."/>
            <person name="Klopp C."/>
            <person name="Cabau C."/>
            <person name="Gaspin C."/>
            <person name="Thorgaard G.H."/>
            <person name="Boussaha M."/>
            <person name="Quillet E."/>
            <person name="Guyomard R."/>
            <person name="Galiana D."/>
            <person name="Bobe J."/>
            <person name="Volff J.N."/>
            <person name="Genet C."/>
            <person name="Wincker P."/>
            <person name="Jaillon O."/>
            <person name="Roest Crollius H."/>
            <person name="Guiguen Y."/>
        </authorList>
    </citation>
    <scope>NUCLEOTIDE SEQUENCE [LARGE SCALE GENOMIC DNA]</scope>
</reference>
<protein>
    <recommendedName>
        <fullName evidence="1">CID domain-containing protein</fullName>
    </recommendedName>
</protein>
<dbReference type="AlphaFoldDB" id="A0A060ZIU2"/>
<organism evidence="2 3">
    <name type="scientific">Oncorhynchus mykiss</name>
    <name type="common">Rainbow trout</name>
    <name type="synonym">Salmo gairdneri</name>
    <dbReference type="NCBI Taxonomy" id="8022"/>
    <lineage>
        <taxon>Eukaryota</taxon>
        <taxon>Metazoa</taxon>
        <taxon>Chordata</taxon>
        <taxon>Craniata</taxon>
        <taxon>Vertebrata</taxon>
        <taxon>Euteleostomi</taxon>
        <taxon>Actinopterygii</taxon>
        <taxon>Neopterygii</taxon>
        <taxon>Teleostei</taxon>
        <taxon>Protacanthopterygii</taxon>
        <taxon>Salmoniformes</taxon>
        <taxon>Salmonidae</taxon>
        <taxon>Salmoninae</taxon>
        <taxon>Oncorhynchus</taxon>
    </lineage>
</organism>
<feature type="domain" description="CID" evidence="1">
    <location>
        <begin position="1"/>
        <end position="33"/>
    </location>
</feature>
<name>A0A060ZIU2_ONCMY</name>
<evidence type="ECO:0000259" key="1">
    <source>
        <dbReference type="PROSITE" id="PS51391"/>
    </source>
</evidence>
<dbReference type="GO" id="GO:0000993">
    <property type="term" value="F:RNA polymerase II complex binding"/>
    <property type="evidence" value="ECO:0007669"/>
    <property type="project" value="TreeGrafter"/>
</dbReference>
<evidence type="ECO:0000313" key="3">
    <source>
        <dbReference type="Proteomes" id="UP000193380"/>
    </source>
</evidence>
<dbReference type="PANTHER" id="PTHR12460:SF40">
    <property type="entry name" value="REGULATION OF NUCLEAR PRE-MRNA DOMAIN-CONTAINING PROTEIN 2"/>
    <property type="match status" value="1"/>
</dbReference>
<evidence type="ECO:0000313" key="2">
    <source>
        <dbReference type="EMBL" id="CDR01579.1"/>
    </source>
</evidence>
<dbReference type="PROSITE" id="PS51391">
    <property type="entry name" value="CID"/>
    <property type="match status" value="1"/>
</dbReference>
<dbReference type="PaxDb" id="8022-A0A060ZIU2"/>
<dbReference type="InterPro" id="IPR006569">
    <property type="entry name" value="CID_dom"/>
</dbReference>
<proteinExistence type="predicted"/>
<dbReference type="STRING" id="8022.A0A060ZIU2"/>
<dbReference type="GO" id="GO:0031124">
    <property type="term" value="P:mRNA 3'-end processing"/>
    <property type="evidence" value="ECO:0007669"/>
    <property type="project" value="TreeGrafter"/>
</dbReference>
<reference evidence="2" key="2">
    <citation type="submission" date="2014-03" db="EMBL/GenBank/DDBJ databases">
        <authorList>
            <person name="Genoscope - CEA"/>
        </authorList>
    </citation>
    <scope>NUCLEOTIDE SEQUENCE</scope>
</reference>